<feature type="transmembrane region" description="Helical" evidence="1">
    <location>
        <begin position="282"/>
        <end position="310"/>
    </location>
</feature>
<feature type="transmembrane region" description="Helical" evidence="1">
    <location>
        <begin position="232"/>
        <end position="252"/>
    </location>
</feature>
<proteinExistence type="predicted"/>
<keyword evidence="3" id="KW-1185">Reference proteome</keyword>
<accession>A0A1S1NL82</accession>
<dbReference type="Proteomes" id="UP000179734">
    <property type="component" value="Unassembled WGS sequence"/>
</dbReference>
<name>A0A1S1NL82_9MYCO</name>
<feature type="transmembrane region" description="Helical" evidence="1">
    <location>
        <begin position="175"/>
        <end position="197"/>
    </location>
</feature>
<sequence>MHVTPAPVRAGGVVIGLIVALAIICLAFGWPAARSRPHDLPIGAAAPLSAGQLQSQLDQITPGGFAVTSYPDQDALRTAIRHRDIYGGLTTGPQGITLLTASGASPAVAQLLTQVGTGLAQHRGAPVHSEDLAPLPTHDPRGTGLAASALPLTLAGLLPAIVLILVFPRDIWLRFAATVAFSVLAGLTIATLLRHVFGSIDQNFAGVTAGLTLGALAMSLSLLGLGSLFGRVGLGVGAVIAVLLGNPLSGLMSAPEMLPRGWGALGQLLPQGANATLLRSTAYFAGAGASTAILVLTGWAVAGALLIVIAGMRNRA</sequence>
<dbReference type="AlphaFoldDB" id="A0A1S1NL82"/>
<feature type="transmembrane region" description="Helical" evidence="1">
    <location>
        <begin position="145"/>
        <end position="168"/>
    </location>
</feature>
<evidence type="ECO:0008006" key="4">
    <source>
        <dbReference type="Google" id="ProtNLM"/>
    </source>
</evidence>
<organism evidence="2 3">
    <name type="scientific">Mycobacterium talmoniae</name>
    <dbReference type="NCBI Taxonomy" id="1858794"/>
    <lineage>
        <taxon>Bacteria</taxon>
        <taxon>Bacillati</taxon>
        <taxon>Actinomycetota</taxon>
        <taxon>Actinomycetes</taxon>
        <taxon>Mycobacteriales</taxon>
        <taxon>Mycobacteriaceae</taxon>
        <taxon>Mycobacterium</taxon>
    </lineage>
</organism>
<feature type="transmembrane region" description="Helical" evidence="1">
    <location>
        <begin position="12"/>
        <end position="33"/>
    </location>
</feature>
<gene>
    <name evidence="2" type="ORF">BKN37_09205</name>
</gene>
<dbReference type="EMBL" id="MLQM01000035">
    <property type="protein sequence ID" value="OHV04621.1"/>
    <property type="molecule type" value="Genomic_DNA"/>
</dbReference>
<evidence type="ECO:0000313" key="3">
    <source>
        <dbReference type="Proteomes" id="UP000179734"/>
    </source>
</evidence>
<keyword evidence="1" id="KW-1133">Transmembrane helix</keyword>
<keyword evidence="1" id="KW-0812">Transmembrane</keyword>
<protein>
    <recommendedName>
        <fullName evidence="4">ABC transporter permease</fullName>
    </recommendedName>
</protein>
<evidence type="ECO:0000313" key="2">
    <source>
        <dbReference type="EMBL" id="OHV04621.1"/>
    </source>
</evidence>
<keyword evidence="1" id="KW-0472">Membrane</keyword>
<evidence type="ECO:0000256" key="1">
    <source>
        <dbReference type="SAM" id="Phobius"/>
    </source>
</evidence>
<feature type="transmembrane region" description="Helical" evidence="1">
    <location>
        <begin position="203"/>
        <end position="225"/>
    </location>
</feature>
<reference evidence="2 3" key="1">
    <citation type="submission" date="2016-10" db="EMBL/GenBank/DDBJ databases">
        <title>Genome sequence of Mycobacterium talmonii.</title>
        <authorList>
            <person name="Greninger A.L."/>
            <person name="Elliott B."/>
            <person name="Vasireddy S."/>
            <person name="Vasireddy R."/>
        </authorList>
    </citation>
    <scope>NUCLEOTIDE SEQUENCE [LARGE SCALE GENOMIC DNA]</scope>
    <source>
        <strain evidence="3">NE-TNMC-100812</strain>
    </source>
</reference>
<comment type="caution">
    <text evidence="2">The sequence shown here is derived from an EMBL/GenBank/DDBJ whole genome shotgun (WGS) entry which is preliminary data.</text>
</comment>